<evidence type="ECO:0000313" key="2">
    <source>
        <dbReference type="Proteomes" id="UP000798488"/>
    </source>
</evidence>
<keyword evidence="2" id="KW-1185">Reference proteome</keyword>
<comment type="caution">
    <text evidence="1">The sequence shown here is derived from an EMBL/GenBank/DDBJ whole genome shotgun (WGS) entry which is preliminary data.</text>
</comment>
<evidence type="ECO:0000313" key="1">
    <source>
        <dbReference type="EMBL" id="KAF1084388.1"/>
    </source>
</evidence>
<accession>A0A9D3AY43</accession>
<reference evidence="1" key="1">
    <citation type="submission" date="2016-02" db="EMBL/GenBank/DDBJ databases">
        <title>Draft Genome Sequence of Sporotomaculum syntrophicum Strain FB, a Syntrophic Benzoate Degrader.</title>
        <authorList>
            <person name="Nobu M.K."/>
            <person name="Narihiro T."/>
            <person name="Qiu Y.-L."/>
            <person name="Ohashi A."/>
            <person name="Liu W.-T."/>
            <person name="Yuji S."/>
        </authorList>
    </citation>
    <scope>NUCLEOTIDE SEQUENCE</scope>
    <source>
        <strain evidence="1">FB</strain>
    </source>
</reference>
<name>A0A9D3AY43_9FIRM</name>
<proteinExistence type="predicted"/>
<sequence length="94" mass="10906">MQIYRHTLPAGDEGAWVELSSLGIHPDLIQQLVEFGVIEVRHGSIPVQQVQRLHRLLRLRQTLGVNLTGAVIIMDLLERIEQLEDEIEKLRNYW</sequence>
<dbReference type="AlphaFoldDB" id="A0A9D3AY43"/>
<gene>
    <name evidence="1" type="primary">cbpM</name>
    <name evidence="1" type="ORF">SPSYN_02165</name>
</gene>
<dbReference type="EMBL" id="LSRS01000005">
    <property type="protein sequence ID" value="KAF1084388.1"/>
    <property type="molecule type" value="Genomic_DNA"/>
</dbReference>
<organism evidence="1 2">
    <name type="scientific">Sporotomaculum syntrophicum</name>
    <dbReference type="NCBI Taxonomy" id="182264"/>
    <lineage>
        <taxon>Bacteria</taxon>
        <taxon>Bacillati</taxon>
        <taxon>Bacillota</taxon>
        <taxon>Clostridia</taxon>
        <taxon>Eubacteriales</taxon>
        <taxon>Desulfallaceae</taxon>
        <taxon>Sporotomaculum</taxon>
    </lineage>
</organism>
<dbReference type="Gene3D" id="1.10.1660.10">
    <property type="match status" value="1"/>
</dbReference>
<dbReference type="Proteomes" id="UP000798488">
    <property type="component" value="Unassembled WGS sequence"/>
</dbReference>
<protein>
    <submittedName>
        <fullName evidence="1">Chaperone modulatory protein CbpM</fullName>
    </submittedName>
</protein>
<dbReference type="Pfam" id="PF13591">
    <property type="entry name" value="MerR_2"/>
    <property type="match status" value="1"/>
</dbReference>